<dbReference type="PANTHER" id="PTHR43420">
    <property type="entry name" value="ACETYLTRANSFERASE"/>
    <property type="match status" value="1"/>
</dbReference>
<dbReference type="Proteomes" id="UP000199071">
    <property type="component" value="Unassembled WGS sequence"/>
</dbReference>
<dbReference type="CDD" id="cd04301">
    <property type="entry name" value="NAT_SF"/>
    <property type="match status" value="1"/>
</dbReference>
<protein>
    <submittedName>
        <fullName evidence="6">Ribosomal-protein-alanine N-acetyltransferase</fullName>
    </submittedName>
</protein>
<gene>
    <name evidence="6" type="ORF">SAMN02982931_03996</name>
</gene>
<dbReference type="PANTHER" id="PTHR43420:SF44">
    <property type="entry name" value="ACETYLTRANSFERASE YPEA"/>
    <property type="match status" value="1"/>
</dbReference>
<dbReference type="OrthoDB" id="9804026at2"/>
<evidence type="ECO:0000256" key="1">
    <source>
        <dbReference type="ARBA" id="ARBA00005395"/>
    </source>
</evidence>
<keyword evidence="7" id="KW-1185">Reference proteome</keyword>
<dbReference type="Pfam" id="PF00583">
    <property type="entry name" value="Acetyltransf_1"/>
    <property type="match status" value="1"/>
</dbReference>
<dbReference type="RefSeq" id="WP_090879219.1">
    <property type="nucleotide sequence ID" value="NZ_FMXQ01000009.1"/>
</dbReference>
<dbReference type="NCBIfam" id="TIGR01575">
    <property type="entry name" value="rimI"/>
    <property type="match status" value="1"/>
</dbReference>
<comment type="similarity">
    <text evidence="1">Belongs to the acetyltransferase family. RimI subfamily.</text>
</comment>
<evidence type="ECO:0000259" key="5">
    <source>
        <dbReference type="PROSITE" id="PS51186"/>
    </source>
</evidence>
<reference evidence="6 7" key="1">
    <citation type="submission" date="2016-10" db="EMBL/GenBank/DDBJ databases">
        <authorList>
            <person name="de Groot N.N."/>
        </authorList>
    </citation>
    <scope>NUCLEOTIDE SEQUENCE [LARGE SCALE GENOMIC DNA]</scope>
    <source>
        <strain evidence="6 7">ATCC 35022</strain>
    </source>
</reference>
<dbReference type="SUPFAM" id="SSF55729">
    <property type="entry name" value="Acyl-CoA N-acyltransferases (Nat)"/>
    <property type="match status" value="1"/>
</dbReference>
<feature type="domain" description="N-acetyltransferase" evidence="5">
    <location>
        <begin position="11"/>
        <end position="163"/>
    </location>
</feature>
<evidence type="ECO:0000256" key="4">
    <source>
        <dbReference type="ARBA" id="ARBA00023315"/>
    </source>
</evidence>
<sequence length="163" mass="18376">MIDFLFPRPRIVIEAVGPDEADALADIHAEAFSRSWSADDFAALSGDRRVFSLGLRRHSTFWPPRLVGFVLVRVAADEAEILSIAVHGASRGRGHGRLLMDEALRRLYRERVESCFLEVDRDNRTAVGLYESLGFETVGERKSYYRRDEGPAGAALVMRLKLR</sequence>
<dbReference type="EMBL" id="FMXQ01000009">
    <property type="protein sequence ID" value="SDB50876.1"/>
    <property type="molecule type" value="Genomic_DNA"/>
</dbReference>
<evidence type="ECO:0000256" key="2">
    <source>
        <dbReference type="ARBA" id="ARBA00022490"/>
    </source>
</evidence>
<dbReference type="PROSITE" id="PS51186">
    <property type="entry name" value="GNAT"/>
    <property type="match status" value="1"/>
</dbReference>
<dbReference type="STRING" id="665467.SAMN02982931_03996"/>
<dbReference type="InterPro" id="IPR050680">
    <property type="entry name" value="YpeA/RimI_acetyltransf"/>
</dbReference>
<dbReference type="Gene3D" id="3.40.630.30">
    <property type="match status" value="1"/>
</dbReference>
<proteinExistence type="inferred from homology"/>
<dbReference type="InterPro" id="IPR006464">
    <property type="entry name" value="AcTrfase_RimI/Ard1"/>
</dbReference>
<organism evidence="6 7">
    <name type="scientific">Bauldia litoralis</name>
    <dbReference type="NCBI Taxonomy" id="665467"/>
    <lineage>
        <taxon>Bacteria</taxon>
        <taxon>Pseudomonadati</taxon>
        <taxon>Pseudomonadota</taxon>
        <taxon>Alphaproteobacteria</taxon>
        <taxon>Hyphomicrobiales</taxon>
        <taxon>Kaistiaceae</taxon>
        <taxon>Bauldia</taxon>
    </lineage>
</organism>
<name>A0A1G6E0F9_9HYPH</name>
<keyword evidence="3 6" id="KW-0808">Transferase</keyword>
<dbReference type="InterPro" id="IPR016181">
    <property type="entry name" value="Acyl_CoA_acyltransferase"/>
</dbReference>
<dbReference type="InterPro" id="IPR000182">
    <property type="entry name" value="GNAT_dom"/>
</dbReference>
<dbReference type="GO" id="GO:0008080">
    <property type="term" value="F:N-acetyltransferase activity"/>
    <property type="evidence" value="ECO:0007669"/>
    <property type="project" value="InterPro"/>
</dbReference>
<evidence type="ECO:0000313" key="7">
    <source>
        <dbReference type="Proteomes" id="UP000199071"/>
    </source>
</evidence>
<keyword evidence="4" id="KW-0012">Acyltransferase</keyword>
<evidence type="ECO:0000256" key="3">
    <source>
        <dbReference type="ARBA" id="ARBA00022679"/>
    </source>
</evidence>
<dbReference type="AlphaFoldDB" id="A0A1G6E0F9"/>
<evidence type="ECO:0000313" key="6">
    <source>
        <dbReference type="EMBL" id="SDB50876.1"/>
    </source>
</evidence>
<accession>A0A1G6E0F9</accession>
<keyword evidence="2" id="KW-0963">Cytoplasm</keyword>